<dbReference type="CDD" id="cd08010">
    <property type="entry name" value="MltG_like"/>
    <property type="match status" value="1"/>
</dbReference>
<dbReference type="EMBL" id="DTLI01000140">
    <property type="protein sequence ID" value="HHS52361.1"/>
    <property type="molecule type" value="Genomic_DNA"/>
</dbReference>
<dbReference type="NCBIfam" id="TIGR00247">
    <property type="entry name" value="endolytic transglycosylase MltG"/>
    <property type="match status" value="1"/>
</dbReference>
<organism evidence="8">
    <name type="scientific">candidate division WOR-3 bacterium</name>
    <dbReference type="NCBI Taxonomy" id="2052148"/>
    <lineage>
        <taxon>Bacteria</taxon>
        <taxon>Bacteria division WOR-3</taxon>
    </lineage>
</organism>
<dbReference type="PANTHER" id="PTHR30518">
    <property type="entry name" value="ENDOLYTIC MUREIN TRANSGLYCOSYLASE"/>
    <property type="match status" value="1"/>
</dbReference>
<gene>
    <name evidence="7 8" type="primary">mltG</name>
    <name evidence="8" type="ORF">ENW73_05785</name>
</gene>
<dbReference type="EC" id="4.2.2.29" evidence="7"/>
<reference evidence="8" key="1">
    <citation type="journal article" date="2020" name="mSystems">
        <title>Genome- and Community-Level Interaction Insights into Carbon Utilization and Element Cycling Functions of Hydrothermarchaeota in Hydrothermal Sediment.</title>
        <authorList>
            <person name="Zhou Z."/>
            <person name="Liu Y."/>
            <person name="Xu W."/>
            <person name="Pan J."/>
            <person name="Luo Z.H."/>
            <person name="Li M."/>
        </authorList>
    </citation>
    <scope>NUCLEOTIDE SEQUENCE [LARGE SCALE GENOMIC DNA]</scope>
    <source>
        <strain evidence="8">SpSt-876</strain>
    </source>
</reference>
<comment type="caution">
    <text evidence="8">The sequence shown here is derived from an EMBL/GenBank/DDBJ whole genome shotgun (WGS) entry which is preliminary data.</text>
</comment>
<comment type="catalytic activity">
    <reaction evidence="7">
        <text>a peptidoglycan chain = a peptidoglycan chain with N-acetyl-1,6-anhydromuramyl-[peptide] at the reducing end + a peptidoglycan chain with N-acetylglucosamine at the non-reducing end.</text>
        <dbReference type="EC" id="4.2.2.29"/>
    </reaction>
</comment>
<comment type="similarity">
    <text evidence="7">Belongs to the transglycosylase MltG family.</text>
</comment>
<dbReference type="Gene3D" id="3.30.160.60">
    <property type="entry name" value="Classic Zinc Finger"/>
    <property type="match status" value="1"/>
</dbReference>
<accession>A0A7C6ED22</accession>
<dbReference type="Gene3D" id="3.30.1490.480">
    <property type="entry name" value="Endolytic murein transglycosylase"/>
    <property type="match status" value="2"/>
</dbReference>
<keyword evidence="6 7" id="KW-0961">Cell wall biogenesis/degradation</keyword>
<dbReference type="HAMAP" id="MF_02065">
    <property type="entry name" value="MltG"/>
    <property type="match status" value="1"/>
</dbReference>
<protein>
    <recommendedName>
        <fullName evidence="7">Endolytic murein transglycosylase</fullName>
        <ecNumber evidence="7">4.2.2.29</ecNumber>
    </recommendedName>
    <alternativeName>
        <fullName evidence="7">Peptidoglycan lytic transglycosylase</fullName>
    </alternativeName>
    <alternativeName>
        <fullName evidence="7">Peptidoglycan polymerization terminase</fullName>
    </alternativeName>
</protein>
<dbReference type="GO" id="GO:0008932">
    <property type="term" value="F:lytic endotransglycosylase activity"/>
    <property type="evidence" value="ECO:0007669"/>
    <property type="project" value="UniProtKB-UniRule"/>
</dbReference>
<evidence type="ECO:0000256" key="7">
    <source>
        <dbReference type="HAMAP-Rule" id="MF_02065"/>
    </source>
</evidence>
<evidence type="ECO:0000256" key="6">
    <source>
        <dbReference type="ARBA" id="ARBA00023316"/>
    </source>
</evidence>
<feature type="transmembrane region" description="Helical" evidence="7">
    <location>
        <begin position="12"/>
        <end position="33"/>
    </location>
</feature>
<dbReference type="GO" id="GO:0071555">
    <property type="term" value="P:cell wall organization"/>
    <property type="evidence" value="ECO:0007669"/>
    <property type="project" value="UniProtKB-KW"/>
</dbReference>
<keyword evidence="1 7" id="KW-1003">Cell membrane</keyword>
<dbReference type="InterPro" id="IPR003770">
    <property type="entry name" value="MLTG-like"/>
</dbReference>
<evidence type="ECO:0000256" key="4">
    <source>
        <dbReference type="ARBA" id="ARBA00023136"/>
    </source>
</evidence>
<feature type="site" description="Important for catalytic activity" evidence="7">
    <location>
        <position position="224"/>
    </location>
</feature>
<evidence type="ECO:0000256" key="1">
    <source>
        <dbReference type="ARBA" id="ARBA00022475"/>
    </source>
</evidence>
<comment type="subcellular location">
    <subcellularLocation>
        <location evidence="7">Cell membrane</location>
        <topology evidence="7">Single-pass membrane protein</topology>
    </subcellularLocation>
</comment>
<dbReference type="Pfam" id="PF02618">
    <property type="entry name" value="YceG"/>
    <property type="match status" value="1"/>
</dbReference>
<evidence type="ECO:0000256" key="2">
    <source>
        <dbReference type="ARBA" id="ARBA00022692"/>
    </source>
</evidence>
<dbReference type="GO" id="GO:0009252">
    <property type="term" value="P:peptidoglycan biosynthetic process"/>
    <property type="evidence" value="ECO:0007669"/>
    <property type="project" value="UniProtKB-UniRule"/>
</dbReference>
<evidence type="ECO:0000256" key="3">
    <source>
        <dbReference type="ARBA" id="ARBA00022989"/>
    </source>
</evidence>
<comment type="function">
    <text evidence="7">Functions as a peptidoglycan terminase that cleaves nascent peptidoglycan strands endolytically to terminate their elongation.</text>
</comment>
<evidence type="ECO:0000313" key="8">
    <source>
        <dbReference type="EMBL" id="HHS52361.1"/>
    </source>
</evidence>
<keyword evidence="4 7" id="KW-0472">Membrane</keyword>
<keyword evidence="5 7" id="KW-0456">Lyase</keyword>
<dbReference type="AlphaFoldDB" id="A0A7C6ED22"/>
<keyword evidence="3 7" id="KW-1133">Transmembrane helix</keyword>
<dbReference type="PANTHER" id="PTHR30518:SF2">
    <property type="entry name" value="ENDOLYTIC MUREIN TRANSGLYCOSYLASE"/>
    <property type="match status" value="1"/>
</dbReference>
<proteinExistence type="inferred from homology"/>
<name>A0A7C6ED22_UNCW3</name>
<keyword evidence="2 7" id="KW-0812">Transmembrane</keyword>
<sequence>MKVFSSQTRFGSSYWAIPLGLFFSGILFVILIFSANHFEPKNRVSQFILYKDEPVRTTAYRLKEAGIIDNPTKFILLAKLFGYERKLRMGRYNLTKGLSEFSALKILSQGGRGTTLVTIPEGKTLKQIAEILEEQGICAKEDFLTICFDPNLLLGLGIKANSAEGYLFPDSYEFSIQADPKEVLIRMVKRFFAVYNSLMDSKDPASSRLSLHEIVTLASIVEAEAQLDSERPIIASVFLNRLKKRLPLQSCATVEYILKERKPRLAIKDLSIESPYNTYLHLGLPPGPICNPGRNSLLAILFPAQTEYLFFVSKGDGSHQFSKTSQEHQIATRRYQKRLQEN</sequence>
<dbReference type="GO" id="GO:0005886">
    <property type="term" value="C:plasma membrane"/>
    <property type="evidence" value="ECO:0007669"/>
    <property type="project" value="UniProtKB-SubCell"/>
</dbReference>
<evidence type="ECO:0000256" key="5">
    <source>
        <dbReference type="ARBA" id="ARBA00023239"/>
    </source>
</evidence>